<evidence type="ECO:0000256" key="3">
    <source>
        <dbReference type="ARBA" id="ARBA00022692"/>
    </source>
</evidence>
<dbReference type="SUPFAM" id="SSF52058">
    <property type="entry name" value="L domain-like"/>
    <property type="match status" value="1"/>
</dbReference>
<evidence type="ECO:0000256" key="7">
    <source>
        <dbReference type="SAM" id="MobiDB-lite"/>
    </source>
</evidence>
<protein>
    <submittedName>
        <fullName evidence="9">Leucine-rich repeat receptor-like protein kinase</fullName>
    </submittedName>
</protein>
<keyword evidence="9" id="KW-0418">Kinase</keyword>
<dbReference type="PANTHER" id="PTHR24359">
    <property type="entry name" value="SERINE/THREONINE-PROTEIN KINASE SBK1"/>
    <property type="match status" value="1"/>
</dbReference>
<feature type="compositionally biased region" description="Basic and acidic residues" evidence="7">
    <location>
        <begin position="44"/>
        <end position="62"/>
    </location>
</feature>
<proteinExistence type="evidence at transcript level"/>
<dbReference type="InterPro" id="IPR003591">
    <property type="entry name" value="Leu-rich_rpt_typical-subtyp"/>
</dbReference>
<dbReference type="PROSITE" id="PS51450">
    <property type="entry name" value="LRR"/>
    <property type="match status" value="1"/>
</dbReference>
<organism evidence="9">
    <name type="scientific">Pohlia nutans</name>
    <dbReference type="NCBI Taxonomy" id="140635"/>
    <lineage>
        <taxon>Eukaryota</taxon>
        <taxon>Viridiplantae</taxon>
        <taxon>Streptophyta</taxon>
        <taxon>Embryophyta</taxon>
        <taxon>Bryophyta</taxon>
        <taxon>Bryophytina</taxon>
        <taxon>Bryopsida</taxon>
        <taxon>Bryidae</taxon>
        <taxon>Bryanae</taxon>
        <taxon>Bryales</taxon>
        <taxon>Mniaceae</taxon>
        <taxon>Pohlia</taxon>
    </lineage>
</organism>
<dbReference type="Gene3D" id="3.80.10.10">
    <property type="entry name" value="Ribonuclease Inhibitor"/>
    <property type="match status" value="1"/>
</dbReference>
<gene>
    <name evidence="9" type="primary">LRR-RLK41</name>
</gene>
<keyword evidence="2" id="KW-0433">Leucine-rich repeat</keyword>
<keyword evidence="3" id="KW-0812">Transmembrane</keyword>
<feature type="region of interest" description="Disordered" evidence="7">
    <location>
        <begin position="20"/>
        <end position="62"/>
    </location>
</feature>
<dbReference type="Pfam" id="PF14381">
    <property type="entry name" value="EDR1_CTR1_ARMC3_pept"/>
    <property type="match status" value="1"/>
</dbReference>
<evidence type="ECO:0000256" key="1">
    <source>
        <dbReference type="ARBA" id="ARBA00004370"/>
    </source>
</evidence>
<feature type="compositionally biased region" description="Basic and acidic residues" evidence="7">
    <location>
        <begin position="570"/>
        <end position="587"/>
    </location>
</feature>
<feature type="compositionally biased region" description="Low complexity" evidence="7">
    <location>
        <begin position="558"/>
        <end position="569"/>
    </location>
</feature>
<dbReference type="FunFam" id="1.10.510.10:FF:000988">
    <property type="entry name" value="Leucine-rich repeat protein kinase family protein"/>
    <property type="match status" value="1"/>
</dbReference>
<keyword evidence="5" id="KW-1133">Transmembrane helix</keyword>
<dbReference type="SMART" id="SM00220">
    <property type="entry name" value="S_TKc"/>
    <property type="match status" value="1"/>
</dbReference>
<dbReference type="Pfam" id="PF00069">
    <property type="entry name" value="Pkinase"/>
    <property type="match status" value="1"/>
</dbReference>
<dbReference type="Gene3D" id="1.10.510.10">
    <property type="entry name" value="Transferase(Phosphotransferase) domain 1"/>
    <property type="match status" value="1"/>
</dbReference>
<dbReference type="InterPro" id="IPR000719">
    <property type="entry name" value="Prot_kinase_dom"/>
</dbReference>
<dbReference type="AlphaFoldDB" id="A0A1P8DYY3"/>
<name>A0A1P8DYY3_9BRYO</name>
<keyword evidence="9" id="KW-0675">Receptor</keyword>
<keyword evidence="9" id="KW-0808">Transferase</keyword>
<dbReference type="PANTHER" id="PTHR24359:SF1">
    <property type="entry name" value="INHIBITOR OF NUCLEAR FACTOR KAPPA-B KINASE EPSILON SUBUNIT HOMOLOG 1-RELATED"/>
    <property type="match status" value="1"/>
</dbReference>
<dbReference type="GO" id="GO:0004674">
    <property type="term" value="F:protein serine/threonine kinase activity"/>
    <property type="evidence" value="ECO:0007669"/>
    <property type="project" value="TreeGrafter"/>
</dbReference>
<feature type="compositionally biased region" description="Acidic residues" evidence="7">
    <location>
        <begin position="33"/>
        <end position="43"/>
    </location>
</feature>
<dbReference type="InterPro" id="IPR008271">
    <property type="entry name" value="Ser/Thr_kinase_AS"/>
</dbReference>
<dbReference type="GO" id="GO:0005524">
    <property type="term" value="F:ATP binding"/>
    <property type="evidence" value="ECO:0007669"/>
    <property type="project" value="InterPro"/>
</dbReference>
<feature type="compositionally biased region" description="Polar residues" evidence="7">
    <location>
        <begin position="474"/>
        <end position="491"/>
    </location>
</feature>
<feature type="compositionally biased region" description="Basic and acidic residues" evidence="7">
    <location>
        <begin position="510"/>
        <end position="529"/>
    </location>
</feature>
<dbReference type="EMBL" id="KX159265">
    <property type="protein sequence ID" value="APU94869.1"/>
    <property type="molecule type" value="mRNA"/>
</dbReference>
<dbReference type="GO" id="GO:0016020">
    <property type="term" value="C:membrane"/>
    <property type="evidence" value="ECO:0007669"/>
    <property type="project" value="UniProtKB-SubCell"/>
</dbReference>
<evidence type="ECO:0000313" key="9">
    <source>
        <dbReference type="EMBL" id="APU94869.1"/>
    </source>
</evidence>
<dbReference type="SMART" id="SM00364">
    <property type="entry name" value="LRR_BAC"/>
    <property type="match status" value="4"/>
</dbReference>
<dbReference type="InterPro" id="IPR011009">
    <property type="entry name" value="Kinase-like_dom_sf"/>
</dbReference>
<dbReference type="SMART" id="SM00369">
    <property type="entry name" value="LRR_TYP"/>
    <property type="match status" value="3"/>
</dbReference>
<keyword evidence="4" id="KW-0677">Repeat</keyword>
<comment type="subcellular location">
    <subcellularLocation>
        <location evidence="1">Membrane</location>
    </subcellularLocation>
</comment>
<keyword evidence="6" id="KW-0472">Membrane</keyword>
<dbReference type="SUPFAM" id="SSF56112">
    <property type="entry name" value="Protein kinase-like (PK-like)"/>
    <property type="match status" value="1"/>
</dbReference>
<sequence length="1269" mass="138341">MGATEACSTLEVEQVVVATTALGSDSKTGSENEGVEELREEEEIVRVSEEPEEAVKESAKDGTAKAILEEDVDISPNGNSLASLAYMPNDMAVRFKNMYVYDNSFSVLPASTRLFKQLRKLKYWANEVKLLPDEIGELTELEEVYLKMSPTGLASLPSLGKLNGLRALELHQAPVLPSSATLTRDIAQLRSLTRLSVCHFSISWIPAEIGSLKNLEDLDLSFNKLRALPKEIAGLRALKSLRVASNKLVELPSELSELPNLTSIDVAHNRLISFDSLGLQSMTSLRALNAQFNKLQNVGQIPEWVCCQLEGNDKLEAELYGVEAESIYCGEDYQLDWEVSPSAGNSLVVKVDEPLCPSAKGNSPNQKVTANLKLRRGWRKQENQQYKARQDRLNNSRKHRNDELCVSNEEVTIRNEKVNHSVEVEDVPCVSSSADENVMDLQQPSVSECAVGGTGRDGCGEGLRVSIPAKLELNSTMQSEKGSCYSESGLNSGKPRGGDIGGKADNLVGSKDEGYHSDVDRRNLKDKNRSRIAISGDRSSGNEEDKSSVDSEEGNGKGTKVGSSVNSVGVKEEVRLRRHGSDTDRNPKPSKRRRSAQGFSEISYKYHSESFCGFNERLPDGFYDAGRDRPFSSLEVLEKEQPSFNSREVILVDRERDEDLDEIALSAQQLLGRLGSPLLKNGDEQIKQNVTMDTFQRITMLALFVSDCFGGSDKTQNVTNMRRAALGGTAGAPFVCSCSSSLSAESSNGFVDNGIGSSPGAALPSVHLLCEAAVKYMKAQRGSNVLPLGSLRFGVCRHRSILLKYLCDRADPIIPCELVRGYLDYMPHAWNVILVENKNSSVRVLVDGCRPLDIRHESDPEYFCRYIPLKRFLLPSASVGDQLLSSSGIPSPVLFEEIGQGASGASVRRCKFGELTAAAKVRQLESVREGLSGKGPESSCLSELRMLCSLGKHPCIVSLYGHQFVSQSDSGSQLIIYMELVKGGSLEGVIKELAKEGKTFMSPRLACQVARNVACALGMLHSKGILHRDIKSSNVLVDMDSKQGPDGGPIVKLCDFDSAVPLSSSAAHTCYLAHRGVPPVGVCVGTPRWIAPEVLQSMYGRHAYGLEADVWSFGCLLAELLTLRVPYSGLNESEVHSCIQMGQRPHLSAELENLVAQPFPEKNPATDDMEILRVLVKLFHSCTKASPLQRPTVKEIFTMLSEVSRPALISVDPPFQEEAADEPSNIQVTGPNILKPLVEGTATNEAGLPCSCAGKKKCSQCESKSVPEA</sequence>
<evidence type="ECO:0000256" key="2">
    <source>
        <dbReference type="ARBA" id="ARBA00022614"/>
    </source>
</evidence>
<evidence type="ECO:0000256" key="6">
    <source>
        <dbReference type="ARBA" id="ARBA00023136"/>
    </source>
</evidence>
<accession>A0A1P8DYY3</accession>
<evidence type="ECO:0000256" key="5">
    <source>
        <dbReference type="ARBA" id="ARBA00022989"/>
    </source>
</evidence>
<dbReference type="PROSITE" id="PS00108">
    <property type="entry name" value="PROTEIN_KINASE_ST"/>
    <property type="match status" value="1"/>
</dbReference>
<dbReference type="InterPro" id="IPR055164">
    <property type="entry name" value="EDR1/CTR1/ARMC3-like_pept-like"/>
</dbReference>
<dbReference type="Pfam" id="PF23598">
    <property type="entry name" value="LRR_14"/>
    <property type="match status" value="1"/>
</dbReference>
<evidence type="ECO:0000259" key="8">
    <source>
        <dbReference type="PROSITE" id="PS50011"/>
    </source>
</evidence>
<dbReference type="InterPro" id="IPR055414">
    <property type="entry name" value="LRR_R13L4/SHOC2-like"/>
</dbReference>
<dbReference type="InterPro" id="IPR001611">
    <property type="entry name" value="Leu-rich_rpt"/>
</dbReference>
<dbReference type="InterPro" id="IPR032675">
    <property type="entry name" value="LRR_dom_sf"/>
</dbReference>
<feature type="region of interest" description="Disordered" evidence="7">
    <location>
        <begin position="474"/>
        <end position="599"/>
    </location>
</feature>
<feature type="domain" description="Protein kinase" evidence="8">
    <location>
        <begin position="892"/>
        <end position="1208"/>
    </location>
</feature>
<reference evidence="9" key="1">
    <citation type="submission" date="2016-04" db="EMBL/GenBank/DDBJ databases">
        <authorList>
            <person name="Evans L.H."/>
            <person name="Alamgir A."/>
            <person name="Owens N."/>
            <person name="Weber N.D."/>
            <person name="Virtaneva K."/>
            <person name="Barbian K."/>
            <person name="Babar A."/>
            <person name="Rosenke K."/>
        </authorList>
    </citation>
    <scope>NUCLEOTIDE SEQUENCE</scope>
    <source>
        <strain evidence="9">Antarctic moss No.L</strain>
    </source>
</reference>
<dbReference type="PROSITE" id="PS50011">
    <property type="entry name" value="PROTEIN_KINASE_DOM"/>
    <property type="match status" value="1"/>
</dbReference>
<feature type="compositionally biased region" description="Basic and acidic residues" evidence="7">
    <location>
        <begin position="540"/>
        <end position="549"/>
    </location>
</feature>
<evidence type="ECO:0000256" key="4">
    <source>
        <dbReference type="ARBA" id="ARBA00022737"/>
    </source>
</evidence>